<evidence type="ECO:0000256" key="3">
    <source>
        <dbReference type="ARBA" id="ARBA00022807"/>
    </source>
</evidence>
<evidence type="ECO:0008006" key="8">
    <source>
        <dbReference type="Google" id="ProtNLM"/>
    </source>
</evidence>
<keyword evidence="5" id="KW-0472">Membrane</keyword>
<dbReference type="SUPFAM" id="SSF63817">
    <property type="entry name" value="Sortase"/>
    <property type="match status" value="1"/>
</dbReference>
<keyword evidence="2" id="KW-0378">Hydrolase</keyword>
<keyword evidence="3" id="KW-0788">Thiol protease</keyword>
<evidence type="ECO:0000256" key="2">
    <source>
        <dbReference type="ARBA" id="ARBA00022801"/>
    </source>
</evidence>
<dbReference type="InterPro" id="IPR023365">
    <property type="entry name" value="Sortase_dom-sf"/>
</dbReference>
<dbReference type="AlphaFoldDB" id="A0A179C478"/>
<keyword evidence="5" id="KW-1133">Transmembrane helix</keyword>
<dbReference type="GO" id="GO:0008234">
    <property type="term" value="F:cysteine-type peptidase activity"/>
    <property type="evidence" value="ECO:0007669"/>
    <property type="project" value="UniProtKB-KW"/>
</dbReference>
<keyword evidence="1" id="KW-0645">Protease</keyword>
<evidence type="ECO:0000256" key="5">
    <source>
        <dbReference type="SAM" id="Phobius"/>
    </source>
</evidence>
<dbReference type="InterPro" id="IPR042007">
    <property type="entry name" value="Sortase_A"/>
</dbReference>
<protein>
    <recommendedName>
        <fullName evidence="8">Class A sortase</fullName>
    </recommendedName>
</protein>
<comment type="caution">
    <text evidence="6">The sequence shown here is derived from an EMBL/GenBank/DDBJ whole genome shotgun (WGS) entry which is preliminary data.</text>
</comment>
<accession>A0A179C478</accession>
<evidence type="ECO:0000256" key="1">
    <source>
        <dbReference type="ARBA" id="ARBA00022670"/>
    </source>
</evidence>
<dbReference type="Pfam" id="PF04203">
    <property type="entry name" value="Sortase"/>
    <property type="match status" value="1"/>
</dbReference>
<dbReference type="EMBL" id="LVKI01000009">
    <property type="protein sequence ID" value="OAQ08561.1"/>
    <property type="molecule type" value="Genomic_DNA"/>
</dbReference>
<evidence type="ECO:0000313" key="6">
    <source>
        <dbReference type="EMBL" id="OAQ08561.1"/>
    </source>
</evidence>
<feature type="transmembrane region" description="Helical" evidence="5">
    <location>
        <begin position="7"/>
        <end position="31"/>
    </location>
</feature>
<dbReference type="RefSeq" id="WP_064208576.1">
    <property type="nucleotide sequence ID" value="NZ_LVKC01000015.1"/>
</dbReference>
<evidence type="ECO:0000313" key="7">
    <source>
        <dbReference type="Proteomes" id="UP000078520"/>
    </source>
</evidence>
<feature type="active site" description="Acyl-thioester intermediate" evidence="4">
    <location>
        <position position="185"/>
    </location>
</feature>
<evidence type="ECO:0000256" key="4">
    <source>
        <dbReference type="PIRSR" id="PIRSR605754-1"/>
    </source>
</evidence>
<sequence length="222" mass="25368">MKLTFRHFLGAIIAVIGLIFIFSVPITNYMITSFHPTVEHLKSKPSNIPYDWDNVRLINLFNVAQARIKPASIHVIGAIYNEKIGLNTPIAEGINNTIAALCASTLYPNEQMGKGNYILAAHNLHSSRQALFSPVFRYVTSGNKINVTDFNQNYTYQIISREIVLPQNLSALNPTRNATLTLITCDQTNQKRIIYRGKLIKVEEFKRLPDHTKRYLRQKFEY</sequence>
<dbReference type="OrthoDB" id="1648028at2"/>
<dbReference type="Proteomes" id="UP000078520">
    <property type="component" value="Unassembled WGS sequence"/>
</dbReference>
<name>A0A179C478_9LACO</name>
<feature type="active site" description="Proton donor/acceptor" evidence="4">
    <location>
        <position position="122"/>
    </location>
</feature>
<gene>
    <name evidence="6" type="ORF">A3O14_03500</name>
</gene>
<organism evidence="6 7">
    <name type="scientific">Ligilactobacillus aviarius</name>
    <dbReference type="NCBI Taxonomy" id="1606"/>
    <lineage>
        <taxon>Bacteria</taxon>
        <taxon>Bacillati</taxon>
        <taxon>Bacillota</taxon>
        <taxon>Bacilli</taxon>
        <taxon>Lactobacillales</taxon>
        <taxon>Lactobacillaceae</taxon>
        <taxon>Ligilactobacillus</taxon>
    </lineage>
</organism>
<dbReference type="Gene3D" id="2.40.260.10">
    <property type="entry name" value="Sortase"/>
    <property type="match status" value="1"/>
</dbReference>
<dbReference type="CDD" id="cd06165">
    <property type="entry name" value="Sortase_A"/>
    <property type="match status" value="1"/>
</dbReference>
<dbReference type="InterPro" id="IPR005754">
    <property type="entry name" value="Sortase"/>
</dbReference>
<reference evidence="7" key="1">
    <citation type="submission" date="2016-03" db="EMBL/GenBank/DDBJ databases">
        <authorList>
            <person name="Johnson T.J."/>
            <person name="Youmans B."/>
            <person name="Case K."/>
            <person name="Noll S."/>
        </authorList>
    </citation>
    <scope>NUCLEOTIDE SEQUENCE [LARGE SCALE GENOMIC DNA]</scope>
    <source>
        <strain evidence="7">UMNLAv8</strain>
    </source>
</reference>
<proteinExistence type="predicted"/>
<dbReference type="GO" id="GO:0006508">
    <property type="term" value="P:proteolysis"/>
    <property type="evidence" value="ECO:0007669"/>
    <property type="project" value="UniProtKB-KW"/>
</dbReference>
<keyword evidence="5" id="KW-0812">Transmembrane</keyword>